<proteinExistence type="predicted"/>
<comment type="caution">
    <text evidence="1">The sequence shown here is derived from an EMBL/GenBank/DDBJ whole genome shotgun (WGS) entry which is preliminary data.</text>
</comment>
<sequence length="163" mass="18451">MSILHVTRLWPCICILNGHPICAFKDLSLLKINKYAQKENLPITSLRNVTNQECHLICLVENRRDVFCISNVMRRVSNVQILEVSKRNTSESVDFIFSSHSNLPGKFVSNTVSHTITMCRNPYRHSSVNLDVVKTPARFLIAALLSVYPPIFDNTSANLPLVL</sequence>
<dbReference type="AlphaFoldDB" id="A0A0L0BLL5"/>
<dbReference type="EMBL" id="JRES01001677">
    <property type="protein sequence ID" value="KNC21005.1"/>
    <property type="molecule type" value="Genomic_DNA"/>
</dbReference>
<evidence type="ECO:0000313" key="2">
    <source>
        <dbReference type="Proteomes" id="UP000037069"/>
    </source>
</evidence>
<gene>
    <name evidence="1" type="ORF">FF38_05586</name>
</gene>
<reference evidence="1 2" key="1">
    <citation type="journal article" date="2015" name="Nat. Commun.">
        <title>Lucilia cuprina genome unlocks parasitic fly biology to underpin future interventions.</title>
        <authorList>
            <person name="Anstead C.A."/>
            <person name="Korhonen P.K."/>
            <person name="Young N.D."/>
            <person name="Hall R.S."/>
            <person name="Jex A.R."/>
            <person name="Murali S.C."/>
            <person name="Hughes D.S."/>
            <person name="Lee S.F."/>
            <person name="Perry T."/>
            <person name="Stroehlein A.J."/>
            <person name="Ansell B.R."/>
            <person name="Breugelmans B."/>
            <person name="Hofmann A."/>
            <person name="Qu J."/>
            <person name="Dugan S."/>
            <person name="Lee S.L."/>
            <person name="Chao H."/>
            <person name="Dinh H."/>
            <person name="Han Y."/>
            <person name="Doddapaneni H.V."/>
            <person name="Worley K.C."/>
            <person name="Muzny D.M."/>
            <person name="Ioannidis P."/>
            <person name="Waterhouse R.M."/>
            <person name="Zdobnov E.M."/>
            <person name="James P.J."/>
            <person name="Bagnall N.H."/>
            <person name="Kotze A.C."/>
            <person name="Gibbs R.A."/>
            <person name="Richards S."/>
            <person name="Batterham P."/>
            <person name="Gasser R.B."/>
        </authorList>
    </citation>
    <scope>NUCLEOTIDE SEQUENCE [LARGE SCALE GENOMIC DNA]</scope>
    <source>
        <strain evidence="1 2">LS</strain>
        <tissue evidence="1">Full body</tissue>
    </source>
</reference>
<organism evidence="1 2">
    <name type="scientific">Lucilia cuprina</name>
    <name type="common">Green bottle fly</name>
    <name type="synonym">Australian sheep blowfly</name>
    <dbReference type="NCBI Taxonomy" id="7375"/>
    <lineage>
        <taxon>Eukaryota</taxon>
        <taxon>Metazoa</taxon>
        <taxon>Ecdysozoa</taxon>
        <taxon>Arthropoda</taxon>
        <taxon>Hexapoda</taxon>
        <taxon>Insecta</taxon>
        <taxon>Pterygota</taxon>
        <taxon>Neoptera</taxon>
        <taxon>Endopterygota</taxon>
        <taxon>Diptera</taxon>
        <taxon>Brachycera</taxon>
        <taxon>Muscomorpha</taxon>
        <taxon>Oestroidea</taxon>
        <taxon>Calliphoridae</taxon>
        <taxon>Luciliinae</taxon>
        <taxon>Lucilia</taxon>
    </lineage>
</organism>
<protein>
    <submittedName>
        <fullName evidence="1">Uncharacterized protein</fullName>
    </submittedName>
</protein>
<evidence type="ECO:0000313" key="1">
    <source>
        <dbReference type="EMBL" id="KNC21005.1"/>
    </source>
</evidence>
<name>A0A0L0BLL5_LUCCU</name>
<accession>A0A0L0BLL5</accession>
<dbReference type="Proteomes" id="UP000037069">
    <property type="component" value="Unassembled WGS sequence"/>
</dbReference>
<keyword evidence="2" id="KW-1185">Reference proteome</keyword>